<evidence type="ECO:0000313" key="2">
    <source>
        <dbReference type="Proteomes" id="UP001373714"/>
    </source>
</evidence>
<dbReference type="Proteomes" id="UP001373714">
    <property type="component" value="Unassembled WGS sequence"/>
</dbReference>
<name>A0AAV9U1F4_9PEZI</name>
<sequence>MFTERDVPPPQTDKGLHRDSTQLLGGMLHHLHSSREEKLSNPLFPKFVEAHTMLAAAAVQPAANDNPSVPQTKDRFSQVASLLASATKGPQAQVDQGSAPLPITVTIKDSGTPDSGPIPMGAETTRTLRPDYTEAGIVPNFEYLQGITSMINLWTTLNSMIIRQQRGHPDPYDITDPLQAGQAYADIANSAYQAFTGPMAGVLSLSAAKTSLYQRDFNSFSFHLGFLGDLFSDLSLDDDAKKSLDKLLTNLANAIGTIQVEETSERNYVAQVFITQDTQRKELTPDYKDKHAIYLPRIKLTYLEIDAKSFRAATKKFWGGETPEENFTFTAKRTEVNATLNVDRYLQQRDHYSEIMQLVTGHNSEDWGRMCSSPITRRKI</sequence>
<comment type="caution">
    <text evidence="1">The sequence shown here is derived from an EMBL/GenBank/DDBJ whole genome shotgun (WGS) entry which is preliminary data.</text>
</comment>
<organism evidence="1 2">
    <name type="scientific">Orbilia blumenaviensis</name>
    <dbReference type="NCBI Taxonomy" id="1796055"/>
    <lineage>
        <taxon>Eukaryota</taxon>
        <taxon>Fungi</taxon>
        <taxon>Dikarya</taxon>
        <taxon>Ascomycota</taxon>
        <taxon>Pezizomycotina</taxon>
        <taxon>Orbiliomycetes</taxon>
        <taxon>Orbiliales</taxon>
        <taxon>Orbiliaceae</taxon>
        <taxon>Orbilia</taxon>
    </lineage>
</organism>
<dbReference type="EMBL" id="JAVHNS010000017">
    <property type="protein sequence ID" value="KAK6332621.1"/>
    <property type="molecule type" value="Genomic_DNA"/>
</dbReference>
<keyword evidence="2" id="KW-1185">Reference proteome</keyword>
<proteinExistence type="predicted"/>
<evidence type="ECO:0008006" key="3">
    <source>
        <dbReference type="Google" id="ProtNLM"/>
    </source>
</evidence>
<dbReference type="AlphaFoldDB" id="A0AAV9U1F4"/>
<accession>A0AAV9U1F4</accession>
<gene>
    <name evidence="1" type="ORF">TWF730_004281</name>
</gene>
<evidence type="ECO:0000313" key="1">
    <source>
        <dbReference type="EMBL" id="KAK6332621.1"/>
    </source>
</evidence>
<reference evidence="1 2" key="1">
    <citation type="submission" date="2019-10" db="EMBL/GenBank/DDBJ databases">
        <authorList>
            <person name="Palmer J.M."/>
        </authorList>
    </citation>
    <scope>NUCLEOTIDE SEQUENCE [LARGE SCALE GENOMIC DNA]</scope>
    <source>
        <strain evidence="1 2">TWF730</strain>
    </source>
</reference>
<protein>
    <recommendedName>
        <fullName evidence="3">Virulence factor Evf domain-containing protein</fullName>
    </recommendedName>
</protein>